<dbReference type="EMBL" id="CP071090">
    <property type="protein sequence ID" value="QSQ21988.1"/>
    <property type="molecule type" value="Genomic_DNA"/>
</dbReference>
<evidence type="ECO:0000259" key="1">
    <source>
        <dbReference type="Pfam" id="PF07791"/>
    </source>
</evidence>
<organism evidence="2 3">
    <name type="scientific">Pyxidicoccus parkwayensis</name>
    <dbReference type="NCBI Taxonomy" id="2813578"/>
    <lineage>
        <taxon>Bacteria</taxon>
        <taxon>Pseudomonadati</taxon>
        <taxon>Myxococcota</taxon>
        <taxon>Myxococcia</taxon>
        <taxon>Myxococcales</taxon>
        <taxon>Cystobacterineae</taxon>
        <taxon>Myxococcaceae</taxon>
        <taxon>Pyxidicoccus</taxon>
    </lineage>
</organism>
<dbReference type="Proteomes" id="UP000662747">
    <property type="component" value="Chromosome"/>
</dbReference>
<name>A0ABX7NU20_9BACT</name>
<dbReference type="Pfam" id="PF07791">
    <property type="entry name" value="Imm11"/>
    <property type="match status" value="1"/>
</dbReference>
<evidence type="ECO:0000313" key="2">
    <source>
        <dbReference type="EMBL" id="QSQ21988.1"/>
    </source>
</evidence>
<dbReference type="RefSeq" id="WP_206723565.1">
    <property type="nucleotide sequence ID" value="NZ_CP071090.1"/>
</dbReference>
<proteinExistence type="predicted"/>
<evidence type="ECO:0000313" key="3">
    <source>
        <dbReference type="Proteomes" id="UP000662747"/>
    </source>
</evidence>
<dbReference type="InterPro" id="IPR012433">
    <property type="entry name" value="Imm11"/>
</dbReference>
<accession>A0ABX7NU20</accession>
<reference evidence="2 3" key="1">
    <citation type="submission" date="2021-02" db="EMBL/GenBank/DDBJ databases">
        <title>De Novo genome assembly of isolated myxobacteria.</title>
        <authorList>
            <person name="Stevens D.C."/>
        </authorList>
    </citation>
    <scope>NUCLEOTIDE SEQUENCE [LARGE SCALE GENOMIC DNA]</scope>
    <source>
        <strain evidence="3">SCPEA02</strain>
    </source>
</reference>
<protein>
    <recommendedName>
        <fullName evidence="1">Immunity MXAN-0049 protein domain-containing protein</fullName>
    </recommendedName>
</protein>
<feature type="domain" description="Immunity MXAN-0049 protein" evidence="1">
    <location>
        <begin position="46"/>
        <end position="186"/>
    </location>
</feature>
<keyword evidence="3" id="KW-1185">Reference proteome</keyword>
<sequence>MTKYVLIEPTSEGDAAEFWHMQNYDDRFELHEGMPLKESFPSNASYRMSDEAPNKTALHDVLDNRDRNLVINEKVKAFFEAEGVQHVEYLPVKVINHKDREVKERYFVVNMLPLVDCVDLEKTKYRRNPLEPERLMRISNLTVQEEKIPADFQVLRLKQVSGAVLIRRDLAEKMKKAGFRGLGIAEIVEYHAN</sequence>
<gene>
    <name evidence="2" type="ORF">JY651_43745</name>
</gene>